<accession>A0A7J7C5I0</accession>
<feature type="transmembrane region" description="Helical" evidence="3">
    <location>
        <begin position="51"/>
        <end position="70"/>
    </location>
</feature>
<gene>
    <name evidence="4" type="ORF">HS088_TW21G01549</name>
</gene>
<feature type="transmembrane region" description="Helical" evidence="3">
    <location>
        <begin position="91"/>
        <end position="110"/>
    </location>
</feature>
<keyword evidence="1" id="KW-0813">Transport</keyword>
<name>A0A7J7C5I0_TRIWF</name>
<evidence type="ECO:0000256" key="2">
    <source>
        <dbReference type="SAM" id="MobiDB-lite"/>
    </source>
</evidence>
<feature type="region of interest" description="Disordered" evidence="2">
    <location>
        <begin position="1"/>
        <end position="36"/>
    </location>
</feature>
<dbReference type="PANTHER" id="PTHR45651">
    <property type="entry name" value="CYCLIC NUCLEOTIDE-GATED ION CHANNEL 15-RELATED-RELATED"/>
    <property type="match status" value="1"/>
</dbReference>
<dbReference type="GO" id="GO:0016020">
    <property type="term" value="C:membrane"/>
    <property type="evidence" value="ECO:0007669"/>
    <property type="project" value="UniProtKB-SubCell"/>
</dbReference>
<feature type="transmembrane region" description="Helical" evidence="3">
    <location>
        <begin position="166"/>
        <end position="185"/>
    </location>
</feature>
<dbReference type="PANTHER" id="PTHR45651:SF5">
    <property type="entry name" value="CYCLIC NUCLEOTIDE-GATED ION CHANNEL 1"/>
    <property type="match status" value="1"/>
</dbReference>
<evidence type="ECO:0000256" key="3">
    <source>
        <dbReference type="SAM" id="Phobius"/>
    </source>
</evidence>
<keyword evidence="3" id="KW-0472">Membrane</keyword>
<protein>
    <submittedName>
        <fullName evidence="4">Cyclic nucleotide-gated ion channel 1-like</fullName>
    </submittedName>
</protein>
<dbReference type="AlphaFoldDB" id="A0A7J7C5I0"/>
<evidence type="ECO:0000313" key="5">
    <source>
        <dbReference type="Proteomes" id="UP000593562"/>
    </source>
</evidence>
<keyword evidence="5" id="KW-1185">Reference proteome</keyword>
<keyword evidence="3" id="KW-1133">Transmembrane helix</keyword>
<proteinExistence type="predicted"/>
<feature type="transmembrane region" description="Helical" evidence="3">
    <location>
        <begin position="130"/>
        <end position="154"/>
    </location>
</feature>
<keyword evidence="1" id="KW-0407">Ion channel</keyword>
<evidence type="ECO:0000256" key="1">
    <source>
        <dbReference type="ARBA" id="ARBA00023303"/>
    </source>
</evidence>
<feature type="transmembrane region" description="Helical" evidence="3">
    <location>
        <begin position="205"/>
        <end position="223"/>
    </location>
</feature>
<comment type="caution">
    <text evidence="4">The sequence shown here is derived from an EMBL/GenBank/DDBJ whole genome shotgun (WGS) entry which is preliminary data.</text>
</comment>
<keyword evidence="1" id="KW-0406">Ion transport</keyword>
<evidence type="ECO:0000313" key="4">
    <source>
        <dbReference type="EMBL" id="KAF5729384.1"/>
    </source>
</evidence>
<dbReference type="EMBL" id="JAAARO010000021">
    <property type="protein sequence ID" value="KAF5729384.1"/>
    <property type="molecule type" value="Genomic_DNA"/>
</dbReference>
<sequence length="330" mass="37666">MRSNEGDEEQGRVRSASFNVSQETSEEELSEEETSEEETYVKPVAILSKKIFIVLLVIEVSLLDPLFFYVPVINDQRKCVHIDQKLGTAVSVLRSLIDFFYAIYIIAQVHKYYFVDHSTTDKDEDQYTKLGIFLFLTDFLAVLPLPQVVLLIIPTMRGSKFLNAMCLLRSVVLCQFVPRFFRTYLFITSGTFGDPAEARVKFSPFLYMLGLEVIGAFWYFLSIERLMKCYNKACENIVGCVNSFYCKDNVGDHTSLNDSCRKTEFFNFGIFEDALKSHVMEITDFPKKFFTVSGGVCKILVALVKTLKPAPIPGKTYLQFPRASVACFCF</sequence>
<dbReference type="Proteomes" id="UP000593562">
    <property type="component" value="Unassembled WGS sequence"/>
</dbReference>
<reference evidence="4 5" key="1">
    <citation type="journal article" date="2020" name="Nat. Commun.">
        <title>Genome of Tripterygium wilfordii and identification of cytochrome P450 involved in triptolide biosynthesis.</title>
        <authorList>
            <person name="Tu L."/>
            <person name="Su P."/>
            <person name="Zhang Z."/>
            <person name="Gao L."/>
            <person name="Wang J."/>
            <person name="Hu T."/>
            <person name="Zhou J."/>
            <person name="Zhang Y."/>
            <person name="Zhao Y."/>
            <person name="Liu Y."/>
            <person name="Song Y."/>
            <person name="Tong Y."/>
            <person name="Lu Y."/>
            <person name="Yang J."/>
            <person name="Xu C."/>
            <person name="Jia M."/>
            <person name="Peters R.J."/>
            <person name="Huang L."/>
            <person name="Gao W."/>
        </authorList>
    </citation>
    <scope>NUCLEOTIDE SEQUENCE [LARGE SCALE GENOMIC DNA]</scope>
    <source>
        <strain evidence="5">cv. XIE 37</strain>
        <tissue evidence="4">Leaf</tissue>
    </source>
</reference>
<feature type="compositionally biased region" description="Acidic residues" evidence="2">
    <location>
        <begin position="24"/>
        <end position="36"/>
    </location>
</feature>
<organism evidence="4 5">
    <name type="scientific">Tripterygium wilfordii</name>
    <name type="common">Thunder God vine</name>
    <dbReference type="NCBI Taxonomy" id="458696"/>
    <lineage>
        <taxon>Eukaryota</taxon>
        <taxon>Viridiplantae</taxon>
        <taxon>Streptophyta</taxon>
        <taxon>Embryophyta</taxon>
        <taxon>Tracheophyta</taxon>
        <taxon>Spermatophyta</taxon>
        <taxon>Magnoliopsida</taxon>
        <taxon>eudicotyledons</taxon>
        <taxon>Gunneridae</taxon>
        <taxon>Pentapetalae</taxon>
        <taxon>rosids</taxon>
        <taxon>fabids</taxon>
        <taxon>Celastrales</taxon>
        <taxon>Celastraceae</taxon>
        <taxon>Tripterygium</taxon>
    </lineage>
</organism>
<dbReference type="InParanoid" id="A0A7J7C5I0"/>
<keyword evidence="3" id="KW-0812">Transmembrane</keyword>
<dbReference type="GO" id="GO:0034220">
    <property type="term" value="P:monoatomic ion transmembrane transport"/>
    <property type="evidence" value="ECO:0007669"/>
    <property type="project" value="UniProtKB-KW"/>
</dbReference>